<keyword evidence="1" id="KW-0285">Flavoprotein</keyword>
<evidence type="ECO:0000313" key="3">
    <source>
        <dbReference type="EMBL" id="BBI53027.1"/>
    </source>
</evidence>
<keyword evidence="4" id="KW-1185">Reference proteome</keyword>
<dbReference type="InterPro" id="IPR016164">
    <property type="entry name" value="FAD-linked_Oxase-like_C"/>
</dbReference>
<dbReference type="EMBL" id="AP019416">
    <property type="protein sequence ID" value="BBI53027.1"/>
    <property type="molecule type" value="Genomic_DNA"/>
</dbReference>
<dbReference type="Proteomes" id="UP000289555">
    <property type="component" value="Chromosome"/>
</dbReference>
<evidence type="ECO:0000256" key="1">
    <source>
        <dbReference type="ARBA" id="ARBA00022630"/>
    </source>
</evidence>
<organism evidence="3 4">
    <name type="scientific">Vreelandella olivaria</name>
    <dbReference type="NCBI Taxonomy" id="390919"/>
    <lineage>
        <taxon>Bacteria</taxon>
        <taxon>Pseudomonadati</taxon>
        <taxon>Pseudomonadota</taxon>
        <taxon>Gammaproteobacteria</taxon>
        <taxon>Oceanospirillales</taxon>
        <taxon>Halomonadaceae</taxon>
        <taxon>Vreelandella</taxon>
    </lineage>
</organism>
<keyword evidence="2" id="KW-0274">FAD</keyword>
<name>A0ABM7GQR3_9GAMM</name>
<dbReference type="SUPFAM" id="SSF55103">
    <property type="entry name" value="FAD-linked oxidases, C-terminal domain"/>
    <property type="match status" value="1"/>
</dbReference>
<gene>
    <name evidence="3" type="ORF">HORIV_54480</name>
</gene>
<evidence type="ECO:0000256" key="2">
    <source>
        <dbReference type="ARBA" id="ARBA00022827"/>
    </source>
</evidence>
<evidence type="ECO:0000313" key="4">
    <source>
        <dbReference type="Proteomes" id="UP000289555"/>
    </source>
</evidence>
<proteinExistence type="predicted"/>
<reference evidence="4" key="1">
    <citation type="journal article" date="2019" name="Microbiol. Resour. Announc.">
        <title>Complete Genome Sequence of Halomonas olivaria, a Moderately Halophilic Bacterium Isolated from Olive Processing Effluents, Obtained by Nanopore Sequencing.</title>
        <authorList>
            <person name="Nagata S."/>
            <person name="Ii K.M."/>
            <person name="Tsukimi T."/>
            <person name="Miura M.C."/>
            <person name="Galipon J."/>
            <person name="Arakawa K."/>
        </authorList>
    </citation>
    <scope>NUCLEOTIDE SEQUENCE [LARGE SCALE GENOMIC DNA]</scope>
    <source>
        <strain evidence="4">TYRC17</strain>
    </source>
</reference>
<sequence>MAMAKPCGDCHSPNSAPLALDIPESDIFYDWAGSQRWVKTTLDADTLRAACAAVGACHLLYPHAQGGAAEPFTPLNAVVEKYHRNLKAELDAHGIFNPGRLYAAL</sequence>
<accession>A0ABM7GQR3</accession>
<protein>
    <submittedName>
        <fullName evidence="3">Uncharacterized protein</fullName>
    </submittedName>
</protein>